<dbReference type="PANTHER" id="PTHR32097">
    <property type="entry name" value="CAMP-BINDING PROTEIN 1-RELATED"/>
    <property type="match status" value="1"/>
</dbReference>
<evidence type="ECO:0000313" key="3">
    <source>
        <dbReference type="Proteomes" id="UP000253034"/>
    </source>
</evidence>
<dbReference type="EMBL" id="QPJT01000007">
    <property type="protein sequence ID" value="RCX17602.1"/>
    <property type="molecule type" value="Genomic_DNA"/>
</dbReference>
<reference evidence="2 3" key="1">
    <citation type="submission" date="2018-07" db="EMBL/GenBank/DDBJ databases">
        <title>Genomic Encyclopedia of Type Strains, Phase IV (KMG-IV): sequencing the most valuable type-strain genomes for metagenomic binning, comparative biology and taxonomic classification.</title>
        <authorList>
            <person name="Goeker M."/>
        </authorList>
    </citation>
    <scope>NUCLEOTIDE SEQUENCE [LARGE SCALE GENOMIC DNA]</scope>
    <source>
        <strain evidence="2 3">DSM 27016</strain>
    </source>
</reference>
<proteinExistence type="predicted"/>
<protein>
    <submittedName>
        <fullName evidence="2">Stress response protein SCP2</fullName>
    </submittedName>
</protein>
<dbReference type="InterPro" id="IPR051324">
    <property type="entry name" value="Stress/Tellurium_Resist"/>
</dbReference>
<organism evidence="2 3">
    <name type="scientific">Anaerobacterium chartisolvens</name>
    <dbReference type="NCBI Taxonomy" id="1297424"/>
    <lineage>
        <taxon>Bacteria</taxon>
        <taxon>Bacillati</taxon>
        <taxon>Bacillota</taxon>
        <taxon>Clostridia</taxon>
        <taxon>Eubacteriales</taxon>
        <taxon>Oscillospiraceae</taxon>
        <taxon>Anaerobacterium</taxon>
    </lineage>
</organism>
<dbReference type="Pfam" id="PF02342">
    <property type="entry name" value="TerD"/>
    <property type="match status" value="1"/>
</dbReference>
<comment type="caution">
    <text evidence="2">The sequence shown here is derived from an EMBL/GenBank/DDBJ whole genome shotgun (WGS) entry which is preliminary data.</text>
</comment>
<feature type="domain" description="TerD" evidence="1">
    <location>
        <begin position="1"/>
        <end position="214"/>
    </location>
</feature>
<sequence>MSVNLQKGQKVDLTKGNTGLKKIMVGLGWDEAPSSGQGKGFLGSLFGGASKTQSIDCDASAILCGSGGKIIGGRALIGQNMLSEDIVYFGNLSHTSRCVKHMGDNLTGAGEGDDEQILVDLQDLPSRYEKIVFVVNIYKAGERNQHFGMIKNAFIRIVDAGTNKELCKFNLSDSYNNMTAMIFGEVYRYQNEWKFNAIGEATSDSGIVATANRYV</sequence>
<dbReference type="PANTHER" id="PTHR32097:SF15">
    <property type="entry name" value="STRESS RESPONSE PROTEIN SCP2"/>
    <property type="match status" value="1"/>
</dbReference>
<name>A0A369B7U8_9FIRM</name>
<dbReference type="CDD" id="cd06974">
    <property type="entry name" value="TerD_like"/>
    <property type="match status" value="1"/>
</dbReference>
<dbReference type="AlphaFoldDB" id="A0A369B7U8"/>
<evidence type="ECO:0000313" key="2">
    <source>
        <dbReference type="EMBL" id="RCX17602.1"/>
    </source>
</evidence>
<dbReference type="InterPro" id="IPR003325">
    <property type="entry name" value="TerD"/>
</dbReference>
<dbReference type="Proteomes" id="UP000253034">
    <property type="component" value="Unassembled WGS sequence"/>
</dbReference>
<dbReference type="OrthoDB" id="4123258at2"/>
<accession>A0A369B7U8</accession>
<dbReference type="Gene3D" id="2.60.60.30">
    <property type="entry name" value="sav2460 like domains"/>
    <property type="match status" value="1"/>
</dbReference>
<keyword evidence="3" id="KW-1185">Reference proteome</keyword>
<evidence type="ECO:0000259" key="1">
    <source>
        <dbReference type="Pfam" id="PF02342"/>
    </source>
</evidence>
<gene>
    <name evidence="2" type="ORF">DFR58_107149</name>
</gene>
<dbReference type="RefSeq" id="WP_114297311.1">
    <property type="nucleotide sequence ID" value="NZ_QPJT01000007.1"/>
</dbReference>